<dbReference type="SMART" id="SM00404">
    <property type="entry name" value="PTPc_motif"/>
    <property type="match status" value="1"/>
</dbReference>
<dbReference type="GO" id="GO:0009653">
    <property type="term" value="P:anatomical structure morphogenesis"/>
    <property type="evidence" value="ECO:0007669"/>
    <property type="project" value="UniProtKB-ARBA"/>
</dbReference>
<evidence type="ECO:0000256" key="2">
    <source>
        <dbReference type="ARBA" id="ARBA00004308"/>
    </source>
</evidence>
<feature type="transmembrane region" description="Helical" evidence="13">
    <location>
        <begin position="460"/>
        <end position="483"/>
    </location>
</feature>
<dbReference type="GO" id="GO:0048666">
    <property type="term" value="P:neuron development"/>
    <property type="evidence" value="ECO:0007669"/>
    <property type="project" value="UniProtKB-ARBA"/>
</dbReference>
<feature type="binding site" evidence="11">
    <location>
        <begin position="231"/>
        <end position="237"/>
    </location>
    <ligand>
        <name>substrate</name>
    </ligand>
</feature>
<comment type="similarity">
    <text evidence="3">Belongs to the protein-tyrosine phosphatase family. Non-receptor class 1 subfamily.</text>
</comment>
<dbReference type="PROSITE" id="PS50055">
    <property type="entry name" value="TYR_PHOSPHATASE_PTP"/>
    <property type="match status" value="1"/>
</dbReference>
<feature type="compositionally biased region" description="Polar residues" evidence="12">
    <location>
        <begin position="403"/>
        <end position="420"/>
    </location>
</feature>
<accession>A0A0J7KY87</accession>
<dbReference type="PANTHER" id="PTHR46047:SF3">
    <property type="entry name" value="TYROSINE-PROTEIN PHOSPHATASE NON-RECEPTOR TYPE 61F"/>
    <property type="match status" value="1"/>
</dbReference>
<evidence type="ECO:0000259" key="15">
    <source>
        <dbReference type="PROSITE" id="PS50056"/>
    </source>
</evidence>
<keyword evidence="7" id="KW-0256">Endoplasmic reticulum</keyword>
<evidence type="ECO:0000313" key="17">
    <source>
        <dbReference type="Proteomes" id="UP000036403"/>
    </source>
</evidence>
<name>A0A0J7KY87_LASNI</name>
<dbReference type="InterPro" id="IPR000242">
    <property type="entry name" value="PTP_cat"/>
</dbReference>
<comment type="subcellular location">
    <subcellularLocation>
        <location evidence="2">Endomembrane system</location>
    </subcellularLocation>
    <subcellularLocation>
        <location evidence="1">Endoplasmic reticulum</location>
    </subcellularLocation>
</comment>
<dbReference type="InterPro" id="IPR051985">
    <property type="entry name" value="NR_tyrosine_phosphatase"/>
</dbReference>
<dbReference type="EMBL" id="LBMM01002117">
    <property type="protein sequence ID" value="KMQ95253.1"/>
    <property type="molecule type" value="Genomic_DNA"/>
</dbReference>
<dbReference type="InterPro" id="IPR029021">
    <property type="entry name" value="Prot-tyrosine_phosphatase-like"/>
</dbReference>
<dbReference type="GO" id="GO:0019901">
    <property type="term" value="F:protein kinase binding"/>
    <property type="evidence" value="ECO:0007669"/>
    <property type="project" value="TreeGrafter"/>
</dbReference>
<evidence type="ECO:0000256" key="7">
    <source>
        <dbReference type="ARBA" id="ARBA00022824"/>
    </source>
</evidence>
<dbReference type="SMART" id="SM00194">
    <property type="entry name" value="PTPc"/>
    <property type="match status" value="1"/>
</dbReference>
<feature type="domain" description="Tyrosine-protein phosphatase" evidence="14">
    <location>
        <begin position="15"/>
        <end position="292"/>
    </location>
</feature>
<evidence type="ECO:0000256" key="6">
    <source>
        <dbReference type="ARBA" id="ARBA00022801"/>
    </source>
</evidence>
<keyword evidence="8" id="KW-0904">Protein phosphatase</keyword>
<dbReference type="PIRSF" id="PIRSF000926">
    <property type="entry name" value="Tyr-Ptase_nr1"/>
    <property type="match status" value="1"/>
</dbReference>
<feature type="compositionally biased region" description="Low complexity" evidence="12">
    <location>
        <begin position="346"/>
        <end position="362"/>
    </location>
</feature>
<feature type="active site" description="Phosphocysteine intermediate" evidence="10">
    <location>
        <position position="231"/>
    </location>
</feature>
<dbReference type="STRING" id="67767.A0A0J7KY87"/>
<feature type="binding site" evidence="11">
    <location>
        <position position="277"/>
    </location>
    <ligand>
        <name>substrate</name>
    </ligand>
</feature>
<evidence type="ECO:0000259" key="14">
    <source>
        <dbReference type="PROSITE" id="PS50055"/>
    </source>
</evidence>
<reference evidence="16 17" key="1">
    <citation type="submission" date="2015-04" db="EMBL/GenBank/DDBJ databases">
        <title>Lasius niger genome sequencing.</title>
        <authorList>
            <person name="Konorov E.A."/>
            <person name="Nikitin M.A."/>
            <person name="Kirill M.V."/>
            <person name="Chang P."/>
        </authorList>
    </citation>
    <scope>NUCLEOTIDE SEQUENCE [LARGE SCALE GENOMIC DNA]</scope>
    <source>
        <tissue evidence="16">Whole</tissue>
    </source>
</reference>
<dbReference type="OrthoDB" id="9450131at2759"/>
<dbReference type="InterPro" id="IPR000387">
    <property type="entry name" value="Tyr_Pase_dom"/>
</dbReference>
<dbReference type="Pfam" id="PF00102">
    <property type="entry name" value="Y_phosphatase"/>
    <property type="match status" value="1"/>
</dbReference>
<dbReference type="Gene3D" id="3.90.190.10">
    <property type="entry name" value="Protein tyrosine phosphatase superfamily"/>
    <property type="match status" value="1"/>
</dbReference>
<feature type="compositionally biased region" description="Polar residues" evidence="12">
    <location>
        <begin position="379"/>
        <end position="395"/>
    </location>
</feature>
<dbReference type="CDD" id="cd14545">
    <property type="entry name" value="PTPc-N1_2"/>
    <property type="match status" value="1"/>
</dbReference>
<evidence type="ECO:0000256" key="4">
    <source>
        <dbReference type="ARBA" id="ARBA00013064"/>
    </source>
</evidence>
<dbReference type="GO" id="GO:0004726">
    <property type="term" value="F:non-membrane spanning protein tyrosine phosphatase activity"/>
    <property type="evidence" value="ECO:0007669"/>
    <property type="project" value="TreeGrafter"/>
</dbReference>
<feature type="domain" description="Tyrosine specific protein phosphatases" evidence="15">
    <location>
        <begin position="205"/>
        <end position="283"/>
    </location>
</feature>
<feature type="compositionally biased region" description="Basic and acidic residues" evidence="12">
    <location>
        <begin position="421"/>
        <end position="435"/>
    </location>
</feature>
<evidence type="ECO:0000256" key="9">
    <source>
        <dbReference type="ARBA" id="ARBA00023136"/>
    </source>
</evidence>
<proteinExistence type="inferred from homology"/>
<keyword evidence="13" id="KW-1133">Transmembrane helix</keyword>
<evidence type="ECO:0000313" key="16">
    <source>
        <dbReference type="EMBL" id="KMQ95253.1"/>
    </source>
</evidence>
<dbReference type="Proteomes" id="UP000036403">
    <property type="component" value="Unassembled WGS sequence"/>
</dbReference>
<evidence type="ECO:0000256" key="12">
    <source>
        <dbReference type="SAM" id="MobiDB-lite"/>
    </source>
</evidence>
<dbReference type="GO" id="GO:0005783">
    <property type="term" value="C:endoplasmic reticulum"/>
    <property type="evidence" value="ECO:0007669"/>
    <property type="project" value="UniProtKB-SubCell"/>
</dbReference>
<evidence type="ECO:0000256" key="13">
    <source>
        <dbReference type="SAM" id="Phobius"/>
    </source>
</evidence>
<dbReference type="SUPFAM" id="SSF52799">
    <property type="entry name" value="(Phosphotyrosine protein) phosphatases II"/>
    <property type="match status" value="1"/>
</dbReference>
<dbReference type="InterPro" id="IPR003595">
    <property type="entry name" value="Tyr_Pase_cat"/>
</dbReference>
<comment type="caution">
    <text evidence="16">The sequence shown here is derived from an EMBL/GenBank/DDBJ whole genome shotgun (WGS) entry which is preliminary data.</text>
</comment>
<dbReference type="PaxDb" id="67767-A0A0J7KY87"/>
<dbReference type="AlphaFoldDB" id="A0A0J7KY87"/>
<dbReference type="PANTHER" id="PTHR46047">
    <property type="entry name" value="TYROSINE-PROTEIN PHOSPHATASE NON-RECEPTOR TYPE 61F"/>
    <property type="match status" value="1"/>
</dbReference>
<organism evidence="16 17">
    <name type="scientific">Lasius niger</name>
    <name type="common">Black garden ant</name>
    <dbReference type="NCBI Taxonomy" id="67767"/>
    <lineage>
        <taxon>Eukaryota</taxon>
        <taxon>Metazoa</taxon>
        <taxon>Ecdysozoa</taxon>
        <taxon>Arthropoda</taxon>
        <taxon>Hexapoda</taxon>
        <taxon>Insecta</taxon>
        <taxon>Pterygota</taxon>
        <taxon>Neoptera</taxon>
        <taxon>Endopterygota</taxon>
        <taxon>Hymenoptera</taxon>
        <taxon>Apocrita</taxon>
        <taxon>Aculeata</taxon>
        <taxon>Formicoidea</taxon>
        <taxon>Formicidae</taxon>
        <taxon>Formicinae</taxon>
        <taxon>Lasius</taxon>
        <taxon>Lasius</taxon>
    </lineage>
</organism>
<dbReference type="PROSITE" id="PS00383">
    <property type="entry name" value="TYR_PHOSPHATASE_1"/>
    <property type="match status" value="1"/>
</dbReference>
<evidence type="ECO:0000256" key="11">
    <source>
        <dbReference type="PIRSR" id="PIRSR000926-2"/>
    </source>
</evidence>
<keyword evidence="17" id="KW-1185">Reference proteome</keyword>
<keyword evidence="5" id="KW-0597">Phosphoprotein</keyword>
<dbReference type="PROSITE" id="PS50056">
    <property type="entry name" value="TYR_PHOSPHATASE_2"/>
    <property type="match status" value="1"/>
</dbReference>
<dbReference type="InterPro" id="IPR016130">
    <property type="entry name" value="Tyr_Pase_AS"/>
</dbReference>
<keyword evidence="9 13" id="KW-0472">Membrane</keyword>
<dbReference type="EC" id="3.1.3.48" evidence="4"/>
<sequence>MTSSEQTREQTISNVETEYHEINSKGAWPILYQHIRNECGNYDYTCNESKKPQNKNLNRYRDVAPYDHTRIILRRGVCDYIHANLIQVDRAHRQYILTQGPLPNTTGHFWLMVWEQNSRAVLMLNKIIEKNQVKCHQYWPLDDSHEPTMMFEDVSLQVDYVSKIESSDYTTRTLRITDLETNDSREILHFHYTTWPDFGVPQCPTAFLRFLADVRQSGALDQNVGPPVVHCSAGIGRSGTLCLVDTCLVLIEKNGLNAVNVREVLLEMRRSRMGLIQTPEQLRFSYAAIIEGAKQSPLGNANTENNEILKNYYEEMNNKNNSSLEKDDEPPPLPPPRGESLTRSMIADISPDASSDESSSAPPDKPLPSEPPNHAELPTDTSMSITNCTSEQSTDVICDEISPSDTDNSFQTNSPPSNSDAKGEVRRRNREKNERLAAQVREMKRRQKETEEWQKLKRSLFTPLTIGIGIGIGGGIVALYYYLYMRS</sequence>
<dbReference type="InterPro" id="IPR012265">
    <property type="entry name" value="Ptpn1/Ptpn2"/>
</dbReference>
<keyword evidence="6" id="KW-0378">Hydrolase</keyword>
<evidence type="ECO:0000256" key="1">
    <source>
        <dbReference type="ARBA" id="ARBA00004240"/>
    </source>
</evidence>
<feature type="binding site" evidence="11">
    <location>
        <position position="197"/>
    </location>
    <ligand>
        <name>substrate</name>
    </ligand>
</feature>
<dbReference type="PRINTS" id="PR00700">
    <property type="entry name" value="PRTYPHPHTASE"/>
</dbReference>
<protein>
    <recommendedName>
        <fullName evidence="4">protein-tyrosine-phosphatase</fullName>
        <ecNumber evidence="4">3.1.3.48</ecNumber>
    </recommendedName>
</protein>
<dbReference type="GO" id="GO:0046426">
    <property type="term" value="P:negative regulation of receptor signaling pathway via JAK-STAT"/>
    <property type="evidence" value="ECO:0007669"/>
    <property type="project" value="TreeGrafter"/>
</dbReference>
<gene>
    <name evidence="16" type="ORF">RF55_4546</name>
</gene>
<keyword evidence="13" id="KW-0812">Transmembrane</keyword>
<evidence type="ECO:0000256" key="3">
    <source>
        <dbReference type="ARBA" id="ARBA00009701"/>
    </source>
</evidence>
<keyword evidence="16" id="KW-0675">Receptor</keyword>
<dbReference type="GO" id="GO:0070373">
    <property type="term" value="P:negative regulation of ERK1 and ERK2 cascade"/>
    <property type="evidence" value="ECO:0007669"/>
    <property type="project" value="TreeGrafter"/>
</dbReference>
<evidence type="ECO:0000256" key="8">
    <source>
        <dbReference type="ARBA" id="ARBA00022912"/>
    </source>
</evidence>
<evidence type="ECO:0000256" key="5">
    <source>
        <dbReference type="ARBA" id="ARBA00022553"/>
    </source>
</evidence>
<dbReference type="GO" id="GO:0005634">
    <property type="term" value="C:nucleus"/>
    <property type="evidence" value="ECO:0007669"/>
    <property type="project" value="TreeGrafter"/>
</dbReference>
<evidence type="ECO:0000256" key="10">
    <source>
        <dbReference type="PIRSR" id="PIRSR000926-1"/>
    </source>
</evidence>
<feature type="region of interest" description="Disordered" evidence="12">
    <location>
        <begin position="319"/>
        <end position="435"/>
    </location>
</feature>